<accession>A0A5M3X7E9</accession>
<dbReference type="Pfam" id="PF01323">
    <property type="entry name" value="DSBA"/>
    <property type="match status" value="1"/>
</dbReference>
<protein>
    <recommendedName>
        <fullName evidence="1">DSBA-like thioredoxin domain-containing protein</fullName>
    </recommendedName>
</protein>
<dbReference type="Gene3D" id="3.40.30.10">
    <property type="entry name" value="Glutaredoxin"/>
    <property type="match status" value="1"/>
</dbReference>
<dbReference type="Proteomes" id="UP000331127">
    <property type="component" value="Unassembled WGS sequence"/>
</dbReference>
<dbReference type="EMBL" id="BLAE01000054">
    <property type="protein sequence ID" value="GES14108.1"/>
    <property type="molecule type" value="Genomic_DNA"/>
</dbReference>
<dbReference type="SUPFAM" id="SSF52833">
    <property type="entry name" value="Thioredoxin-like"/>
    <property type="match status" value="1"/>
</dbReference>
<dbReference type="GO" id="GO:0016491">
    <property type="term" value="F:oxidoreductase activity"/>
    <property type="evidence" value="ECO:0007669"/>
    <property type="project" value="InterPro"/>
</dbReference>
<dbReference type="PANTHER" id="PTHR13887">
    <property type="entry name" value="GLUTATHIONE S-TRANSFERASE KAPPA"/>
    <property type="match status" value="1"/>
</dbReference>
<dbReference type="AlphaFoldDB" id="A0A5M3X7E9"/>
<evidence type="ECO:0000313" key="3">
    <source>
        <dbReference type="Proteomes" id="UP000331127"/>
    </source>
</evidence>
<name>A0A5M3X7E9_9ACTN</name>
<keyword evidence="3" id="KW-1185">Reference proteome</keyword>
<feature type="domain" description="DSBA-like thioredoxin" evidence="1">
    <location>
        <begin position="3"/>
        <end position="74"/>
    </location>
</feature>
<dbReference type="PANTHER" id="PTHR13887:SF41">
    <property type="entry name" value="THIOREDOXIN SUPERFAMILY PROTEIN"/>
    <property type="match status" value="1"/>
</dbReference>
<reference evidence="2 3" key="1">
    <citation type="submission" date="2019-10" db="EMBL/GenBank/DDBJ databases">
        <title>Whole genome shotgun sequence of Acrocarpospora macrocephala NBRC 16266.</title>
        <authorList>
            <person name="Ichikawa N."/>
            <person name="Kimura A."/>
            <person name="Kitahashi Y."/>
            <person name="Komaki H."/>
            <person name="Oguchi A."/>
        </authorList>
    </citation>
    <scope>NUCLEOTIDE SEQUENCE [LARGE SCALE GENOMIC DNA]</scope>
    <source>
        <strain evidence="2 3">NBRC 16266</strain>
    </source>
</reference>
<evidence type="ECO:0000313" key="2">
    <source>
        <dbReference type="EMBL" id="GES14108.1"/>
    </source>
</evidence>
<dbReference type="InterPro" id="IPR001853">
    <property type="entry name" value="DSBA-like_thioredoxin_dom"/>
</dbReference>
<sequence>MTTFGAEDGLKVDFGRVVSTNTFDAHRLIAQAAAQGRGERMAERLFRAYFTDALNVADHDILVMLAEETGVRMSDGGATELRAELDRVRGLGFTADSVPAFRFDTGLTLSGEQPEEAFFAAFEA</sequence>
<comment type="caution">
    <text evidence="2">The sequence shown here is derived from an EMBL/GenBank/DDBJ whole genome shotgun (WGS) entry which is preliminary data.</text>
</comment>
<dbReference type="InterPro" id="IPR036249">
    <property type="entry name" value="Thioredoxin-like_sf"/>
</dbReference>
<evidence type="ECO:0000259" key="1">
    <source>
        <dbReference type="Pfam" id="PF01323"/>
    </source>
</evidence>
<proteinExistence type="predicted"/>
<gene>
    <name evidence="2" type="ORF">Amac_077050</name>
</gene>
<organism evidence="2 3">
    <name type="scientific">Acrocarpospora macrocephala</name>
    <dbReference type="NCBI Taxonomy" id="150177"/>
    <lineage>
        <taxon>Bacteria</taxon>
        <taxon>Bacillati</taxon>
        <taxon>Actinomycetota</taxon>
        <taxon>Actinomycetes</taxon>
        <taxon>Streptosporangiales</taxon>
        <taxon>Streptosporangiaceae</taxon>
        <taxon>Acrocarpospora</taxon>
    </lineage>
</organism>